<gene>
    <name evidence="2" type="ORF">QG37_04079</name>
</gene>
<dbReference type="VEuPathDB" id="FungiDB:QG37_04079"/>
<organism evidence="2 3">
    <name type="scientific">Candidozyma auris</name>
    <name type="common">Yeast</name>
    <name type="synonym">Candida auris</name>
    <dbReference type="NCBI Taxonomy" id="498019"/>
    <lineage>
        <taxon>Eukaryota</taxon>
        <taxon>Fungi</taxon>
        <taxon>Dikarya</taxon>
        <taxon>Ascomycota</taxon>
        <taxon>Saccharomycotina</taxon>
        <taxon>Pichiomycetes</taxon>
        <taxon>Metschnikowiaceae</taxon>
        <taxon>Candidozyma</taxon>
    </lineage>
</organism>
<evidence type="ECO:0000313" key="2">
    <source>
        <dbReference type="EMBL" id="KND99017.1"/>
    </source>
</evidence>
<comment type="caution">
    <text evidence="2">The sequence shown here is derived from an EMBL/GenBank/DDBJ whole genome shotgun (WGS) entry which is preliminary data.</text>
</comment>
<proteinExistence type="predicted"/>
<evidence type="ECO:0000313" key="3">
    <source>
        <dbReference type="Proteomes" id="UP000037122"/>
    </source>
</evidence>
<accession>A0A0L0NXV6</accession>
<protein>
    <submittedName>
        <fullName evidence="2">Uncharacterized protein</fullName>
    </submittedName>
</protein>
<reference evidence="3" key="1">
    <citation type="journal article" date="2015" name="BMC Genomics">
        <title>Draft genome of a commonly misdiagnosed multidrug resistant pathogen Candida auris.</title>
        <authorList>
            <person name="Chatterjee S."/>
            <person name="Alampalli S.V."/>
            <person name="Nageshan R.K."/>
            <person name="Chettiar S.T."/>
            <person name="Joshi S."/>
            <person name="Tatu U.S."/>
        </authorList>
    </citation>
    <scope>NUCLEOTIDE SEQUENCE [LARGE SCALE GENOMIC DNA]</scope>
    <source>
        <strain evidence="3">6684</strain>
    </source>
</reference>
<dbReference type="Proteomes" id="UP000037122">
    <property type="component" value="Unassembled WGS sequence"/>
</dbReference>
<evidence type="ECO:0000256" key="1">
    <source>
        <dbReference type="SAM" id="MobiDB-lite"/>
    </source>
</evidence>
<feature type="region of interest" description="Disordered" evidence="1">
    <location>
        <begin position="1"/>
        <end position="54"/>
    </location>
</feature>
<dbReference type="AlphaFoldDB" id="A0A0L0NXV6"/>
<sequence>MALFKCLEGSGGDKKKERQGSVVEKSARPAKPAKPARPARPAKQRSLRGHGLGKCGDFKVVLVDEKFTGKQSFSSATSTTCDR</sequence>
<dbReference type="EMBL" id="LGST01000027">
    <property type="protein sequence ID" value="KND99017.1"/>
    <property type="molecule type" value="Genomic_DNA"/>
</dbReference>
<name>A0A0L0NXV6_CANAR</name>